<dbReference type="PANTHER" id="PTHR43639">
    <property type="entry name" value="OXIDOREDUCTASE, SHORT-CHAIN DEHYDROGENASE/REDUCTASE FAMILY (AFU_ORTHOLOGUE AFUA_5G02870)"/>
    <property type="match status" value="1"/>
</dbReference>
<keyword evidence="3" id="KW-1185">Reference proteome</keyword>
<keyword evidence="1" id="KW-0560">Oxidoreductase</keyword>
<dbReference type="FunFam" id="3.40.50.720:FF:000084">
    <property type="entry name" value="Short-chain dehydrogenase reductase"/>
    <property type="match status" value="1"/>
</dbReference>
<gene>
    <name evidence="2" type="ORF">MCOR_8246</name>
</gene>
<dbReference type="InterPro" id="IPR002347">
    <property type="entry name" value="SDR_fam"/>
</dbReference>
<organism evidence="2 3">
    <name type="scientific">Mytilus coruscus</name>
    <name type="common">Sea mussel</name>
    <dbReference type="NCBI Taxonomy" id="42192"/>
    <lineage>
        <taxon>Eukaryota</taxon>
        <taxon>Metazoa</taxon>
        <taxon>Spiralia</taxon>
        <taxon>Lophotrochozoa</taxon>
        <taxon>Mollusca</taxon>
        <taxon>Bivalvia</taxon>
        <taxon>Autobranchia</taxon>
        <taxon>Pteriomorphia</taxon>
        <taxon>Mytilida</taxon>
        <taxon>Mytiloidea</taxon>
        <taxon>Mytilidae</taxon>
        <taxon>Mytilinae</taxon>
        <taxon>Mytilus</taxon>
    </lineage>
</organism>
<dbReference type="PRINTS" id="PR00080">
    <property type="entry name" value="SDRFAMILY"/>
</dbReference>
<sequence length="277" mass="30322">MEGHLRYKDKVTVITGGSSGIGKGCATVFVQQGSKVVFCSYNEKEGKEAERELNDIGPGEALFIFADVTKEDDIKNLINKAVERYGKIDCVINNAGQHPEYRTIDNYTAEEFRKLFEVNVLGYFLVSKYALPHLRKTEGNIINNSSMTAHTAAGWCSVYCATKGAVSAMTRALAIDEAKYNVRVNSFSGGNIDTPLSNQFINSTANPDETGQIFSNISLLGRRGTAEECGMTSLYLASDATFSTGIDIHVSGGAELNYACKNVNTKEFWPNSFLKKQ</sequence>
<dbReference type="EMBL" id="CACVKT020001498">
    <property type="protein sequence ID" value="CAC5368806.1"/>
    <property type="molecule type" value="Genomic_DNA"/>
</dbReference>
<dbReference type="PANTHER" id="PTHR43639:SF9">
    <property type="entry name" value="BLL5898 PROTEIN"/>
    <property type="match status" value="1"/>
</dbReference>
<name>A0A6J8AM41_MYTCO</name>
<dbReference type="InterPro" id="IPR020904">
    <property type="entry name" value="Sc_DH/Rdtase_CS"/>
</dbReference>
<evidence type="ECO:0000313" key="3">
    <source>
        <dbReference type="Proteomes" id="UP000507470"/>
    </source>
</evidence>
<accession>A0A6J8AM41</accession>
<dbReference type="Pfam" id="PF13561">
    <property type="entry name" value="adh_short_C2"/>
    <property type="match status" value="1"/>
</dbReference>
<dbReference type="PRINTS" id="PR00081">
    <property type="entry name" value="GDHRDH"/>
</dbReference>
<dbReference type="SUPFAM" id="SSF51735">
    <property type="entry name" value="NAD(P)-binding Rossmann-fold domains"/>
    <property type="match status" value="1"/>
</dbReference>
<dbReference type="PROSITE" id="PS00061">
    <property type="entry name" value="ADH_SHORT"/>
    <property type="match status" value="1"/>
</dbReference>
<dbReference type="Proteomes" id="UP000507470">
    <property type="component" value="Unassembled WGS sequence"/>
</dbReference>
<dbReference type="InterPro" id="IPR036291">
    <property type="entry name" value="NAD(P)-bd_dom_sf"/>
</dbReference>
<dbReference type="GO" id="GO:0016491">
    <property type="term" value="F:oxidoreductase activity"/>
    <property type="evidence" value="ECO:0007669"/>
    <property type="project" value="UniProtKB-KW"/>
</dbReference>
<reference evidence="2 3" key="1">
    <citation type="submission" date="2020-06" db="EMBL/GenBank/DDBJ databases">
        <authorList>
            <person name="Li R."/>
            <person name="Bekaert M."/>
        </authorList>
    </citation>
    <scope>NUCLEOTIDE SEQUENCE [LARGE SCALE GENOMIC DNA]</scope>
    <source>
        <strain evidence="3">wild</strain>
    </source>
</reference>
<evidence type="ECO:0000256" key="1">
    <source>
        <dbReference type="ARBA" id="ARBA00023002"/>
    </source>
</evidence>
<dbReference type="OrthoDB" id="47007at2759"/>
<proteinExistence type="predicted"/>
<dbReference type="AlphaFoldDB" id="A0A6J8AM41"/>
<evidence type="ECO:0000313" key="2">
    <source>
        <dbReference type="EMBL" id="CAC5368806.1"/>
    </source>
</evidence>
<dbReference type="Gene3D" id="3.40.50.720">
    <property type="entry name" value="NAD(P)-binding Rossmann-like Domain"/>
    <property type="match status" value="1"/>
</dbReference>
<protein>
    <submittedName>
        <fullName evidence="2">17-beta-hydroxysteroid dehydrogenase 14</fullName>
    </submittedName>
</protein>